<protein>
    <submittedName>
        <fullName evidence="2">Dabb family protein</fullName>
    </submittedName>
</protein>
<dbReference type="InterPro" id="IPR013097">
    <property type="entry name" value="Dabb"/>
</dbReference>
<dbReference type="PROSITE" id="PS51502">
    <property type="entry name" value="S_R_A_B_BARREL"/>
    <property type="match status" value="1"/>
</dbReference>
<dbReference type="Pfam" id="PF07876">
    <property type="entry name" value="Dabb"/>
    <property type="match status" value="1"/>
</dbReference>
<feature type="domain" description="Stress-response A/B barrel" evidence="1">
    <location>
        <begin position="32"/>
        <end position="128"/>
    </location>
</feature>
<dbReference type="Proteomes" id="UP001549799">
    <property type="component" value="Unassembled WGS sequence"/>
</dbReference>
<dbReference type="SUPFAM" id="SSF54909">
    <property type="entry name" value="Dimeric alpha+beta barrel"/>
    <property type="match status" value="1"/>
</dbReference>
<evidence type="ECO:0000313" key="2">
    <source>
        <dbReference type="EMBL" id="MET6991248.1"/>
    </source>
</evidence>
<dbReference type="SMART" id="SM00886">
    <property type="entry name" value="Dabb"/>
    <property type="match status" value="1"/>
</dbReference>
<proteinExistence type="predicted"/>
<dbReference type="RefSeq" id="WP_354615736.1">
    <property type="nucleotide sequence ID" value="NZ_JBEXAE010000005.1"/>
</dbReference>
<evidence type="ECO:0000313" key="3">
    <source>
        <dbReference type="Proteomes" id="UP001549799"/>
    </source>
</evidence>
<name>A0ABV2SVQ7_9FLAO</name>
<dbReference type="Gene3D" id="3.30.70.100">
    <property type="match status" value="1"/>
</dbReference>
<sequence>MGRIIIFFGIVLVSVMGSAQESRIRQDFNSNYVHTVFFWMKEPANEVSNKKFEVSLRKFLDQTKYAKTQFIGRPPKATRNVVDDSFTYSLVLSFVSAEAQENYQMEAAHLVFIGESQELWDKVVVYDSMGIKE</sequence>
<keyword evidence="3" id="KW-1185">Reference proteome</keyword>
<evidence type="ECO:0000259" key="1">
    <source>
        <dbReference type="PROSITE" id="PS51502"/>
    </source>
</evidence>
<comment type="caution">
    <text evidence="2">The sequence shown here is derived from an EMBL/GenBank/DDBJ whole genome shotgun (WGS) entry which is preliminary data.</text>
</comment>
<dbReference type="EMBL" id="JBEXAE010000005">
    <property type="protein sequence ID" value="MET6991248.1"/>
    <property type="molecule type" value="Genomic_DNA"/>
</dbReference>
<dbReference type="InterPro" id="IPR011008">
    <property type="entry name" value="Dimeric_a/b-barrel"/>
</dbReference>
<gene>
    <name evidence="2" type="ORF">ABXZ36_11385</name>
</gene>
<organism evidence="2 3">
    <name type="scientific">Sediminicola arcticus</name>
    <dbReference type="NCBI Taxonomy" id="1574308"/>
    <lineage>
        <taxon>Bacteria</taxon>
        <taxon>Pseudomonadati</taxon>
        <taxon>Bacteroidota</taxon>
        <taxon>Flavobacteriia</taxon>
        <taxon>Flavobacteriales</taxon>
        <taxon>Flavobacteriaceae</taxon>
        <taxon>Sediminicola</taxon>
    </lineage>
</organism>
<reference evidence="2 3" key="1">
    <citation type="submission" date="2024-07" db="EMBL/GenBank/DDBJ databases">
        <title>The genome sequence of type strain Sediminicola arcticus GDMCC 1.2805.</title>
        <authorList>
            <person name="Liu Y."/>
        </authorList>
    </citation>
    <scope>NUCLEOTIDE SEQUENCE [LARGE SCALE GENOMIC DNA]</scope>
    <source>
        <strain evidence="2 3">GDMCC 1.2805</strain>
    </source>
</reference>
<accession>A0ABV2SVQ7</accession>